<evidence type="ECO:0000313" key="1">
    <source>
        <dbReference type="EMBL" id="CAK9222304.1"/>
    </source>
</evidence>
<organism evidence="1 2">
    <name type="scientific">Sphagnum troendelagicum</name>
    <dbReference type="NCBI Taxonomy" id="128251"/>
    <lineage>
        <taxon>Eukaryota</taxon>
        <taxon>Viridiplantae</taxon>
        <taxon>Streptophyta</taxon>
        <taxon>Embryophyta</taxon>
        <taxon>Bryophyta</taxon>
        <taxon>Sphagnophytina</taxon>
        <taxon>Sphagnopsida</taxon>
        <taxon>Sphagnales</taxon>
        <taxon>Sphagnaceae</taxon>
        <taxon>Sphagnum</taxon>
    </lineage>
</organism>
<sequence length="137" mass="15590">MLFASAAGGLREDYIIRSADCQNFCSKVLELEERRLSFELGFFFVFTGFDPSSADQRSTRSHTCVAGTWRGMAQTQGGDDDYITRLGRSSSSERTAILKVMSRPWEFILLSRSSVIHLFNENAKLDQDHSRLQQRII</sequence>
<proteinExistence type="predicted"/>
<gene>
    <name evidence="1" type="ORF">CSSPTR1EN2_LOCUS15998</name>
</gene>
<name>A0ABP0UHN6_9BRYO</name>
<dbReference type="Proteomes" id="UP001497512">
    <property type="component" value="Chromosome 4"/>
</dbReference>
<dbReference type="EMBL" id="OZ019896">
    <property type="protein sequence ID" value="CAK9222304.1"/>
    <property type="molecule type" value="Genomic_DNA"/>
</dbReference>
<keyword evidence="2" id="KW-1185">Reference proteome</keyword>
<evidence type="ECO:0000313" key="2">
    <source>
        <dbReference type="Proteomes" id="UP001497512"/>
    </source>
</evidence>
<protein>
    <submittedName>
        <fullName evidence="1">Uncharacterized protein</fullName>
    </submittedName>
</protein>
<accession>A0ABP0UHN6</accession>
<reference evidence="1" key="1">
    <citation type="submission" date="2024-02" db="EMBL/GenBank/DDBJ databases">
        <authorList>
            <consortium name="ELIXIR-Norway"/>
            <consortium name="Elixir Norway"/>
        </authorList>
    </citation>
    <scope>NUCLEOTIDE SEQUENCE</scope>
</reference>